<dbReference type="InterPro" id="IPR002068">
    <property type="entry name" value="A-crystallin/Hsp20_dom"/>
</dbReference>
<dbReference type="InterPro" id="IPR008978">
    <property type="entry name" value="HSP20-like_chaperone"/>
</dbReference>
<dbReference type="OrthoDB" id="2942082at2"/>
<feature type="domain" description="SHSP" evidence="3">
    <location>
        <begin position="32"/>
        <end position="136"/>
    </location>
</feature>
<dbReference type="AlphaFoldDB" id="A0A4S3PQK8"/>
<evidence type="ECO:0000313" key="5">
    <source>
        <dbReference type="Proteomes" id="UP000306477"/>
    </source>
</evidence>
<organism evidence="4 5">
    <name type="scientific">Bacillus timonensis</name>
    <dbReference type="NCBI Taxonomy" id="1033734"/>
    <lineage>
        <taxon>Bacteria</taxon>
        <taxon>Bacillati</taxon>
        <taxon>Bacillota</taxon>
        <taxon>Bacilli</taxon>
        <taxon>Bacillales</taxon>
        <taxon>Bacillaceae</taxon>
        <taxon>Bacillus</taxon>
    </lineage>
</organism>
<evidence type="ECO:0000259" key="3">
    <source>
        <dbReference type="PROSITE" id="PS01031"/>
    </source>
</evidence>
<comment type="caution">
    <text evidence="4">The sequence shown here is derived from an EMBL/GenBank/DDBJ whole genome shotgun (WGS) entry which is preliminary data.</text>
</comment>
<dbReference type="Proteomes" id="UP000306477">
    <property type="component" value="Unassembled WGS sequence"/>
</dbReference>
<evidence type="ECO:0000256" key="1">
    <source>
        <dbReference type="PROSITE-ProRule" id="PRU00285"/>
    </source>
</evidence>
<accession>A0A4S3PQK8</accession>
<reference evidence="4 5" key="1">
    <citation type="journal article" date="2019" name="Indoor Air">
        <title>Impacts of indoor surface finishes on bacterial viability.</title>
        <authorList>
            <person name="Hu J."/>
            <person name="Maamar S.B."/>
            <person name="Glawe A.J."/>
            <person name="Gottel N."/>
            <person name="Gilbert J.A."/>
            <person name="Hartmann E.M."/>
        </authorList>
    </citation>
    <scope>NUCLEOTIDE SEQUENCE [LARGE SCALE GENOMIC DNA]</scope>
    <source>
        <strain evidence="4 5">AF060A6</strain>
    </source>
</reference>
<sequence>MEVHNMNNFDDSNPLSINGLEDWMKQFLEDPYLIDDYQFRIDLFETQNEYIIEAELSGYTPEQIQLNVKNDSILIKVADCEKPPNDTILTERIVTLPFELEKKKIEALFRNEILEIYIKKNSKRKKKKSKIKIKVL</sequence>
<keyword evidence="5" id="KW-1185">Reference proteome</keyword>
<evidence type="ECO:0000256" key="2">
    <source>
        <dbReference type="RuleBase" id="RU003616"/>
    </source>
</evidence>
<comment type="similarity">
    <text evidence="1 2">Belongs to the small heat shock protein (HSP20) family.</text>
</comment>
<evidence type="ECO:0000313" key="4">
    <source>
        <dbReference type="EMBL" id="THE11515.1"/>
    </source>
</evidence>
<dbReference type="EMBL" id="SLUB01000027">
    <property type="protein sequence ID" value="THE11515.1"/>
    <property type="molecule type" value="Genomic_DNA"/>
</dbReference>
<name>A0A4S3PQK8_9BACI</name>
<gene>
    <name evidence="4" type="ORF">E1I69_14525</name>
</gene>
<dbReference type="Gene3D" id="2.60.40.790">
    <property type="match status" value="1"/>
</dbReference>
<protein>
    <submittedName>
        <fullName evidence="4">Hsp20/alpha crystallin family protein</fullName>
    </submittedName>
</protein>
<dbReference type="CDD" id="cd06464">
    <property type="entry name" value="ACD_sHsps-like"/>
    <property type="match status" value="1"/>
</dbReference>
<dbReference type="PROSITE" id="PS01031">
    <property type="entry name" value="SHSP"/>
    <property type="match status" value="1"/>
</dbReference>
<proteinExistence type="inferred from homology"/>
<dbReference type="STRING" id="1033734.GCA_000285535_00578"/>
<dbReference type="SUPFAM" id="SSF49764">
    <property type="entry name" value="HSP20-like chaperones"/>
    <property type="match status" value="1"/>
</dbReference>
<dbReference type="Pfam" id="PF00011">
    <property type="entry name" value="HSP20"/>
    <property type="match status" value="1"/>
</dbReference>